<gene>
    <name evidence="1" type="ORF">JIN82_08590</name>
</gene>
<dbReference type="Proteomes" id="UP000624703">
    <property type="component" value="Unassembled WGS sequence"/>
</dbReference>
<dbReference type="EMBL" id="JAENIM010000039">
    <property type="protein sequence ID" value="MBK1791207.1"/>
    <property type="molecule type" value="Genomic_DNA"/>
</dbReference>
<reference evidence="1" key="1">
    <citation type="submission" date="2021-01" db="EMBL/GenBank/DDBJ databases">
        <title>Modified the classification status of verrucomicrobia.</title>
        <authorList>
            <person name="Feng X."/>
        </authorList>
    </citation>
    <scope>NUCLEOTIDE SEQUENCE</scope>
    <source>
        <strain evidence="1">_KCTC 22039</strain>
    </source>
</reference>
<sequence length="90" mass="10513">MNSPTFPAALILAAITLSSCNQYDSEISPVPVQDSEPYFSRSQMEKRIEDRNDRIKRNRDVIFDRDSRYDEELLEQQRAAEAKQDVIYVQ</sequence>
<name>A0A8J7MD57_9BACT</name>
<proteinExistence type="predicted"/>
<comment type="caution">
    <text evidence="1">The sequence shown here is derived from an EMBL/GenBank/DDBJ whole genome shotgun (WGS) entry which is preliminary data.</text>
</comment>
<dbReference type="RefSeq" id="WP_200311221.1">
    <property type="nucleotide sequence ID" value="NZ_JAENIM010000039.1"/>
</dbReference>
<organism evidence="1 2">
    <name type="scientific">Persicirhabdus sediminis</name>
    <dbReference type="NCBI Taxonomy" id="454144"/>
    <lineage>
        <taxon>Bacteria</taxon>
        <taxon>Pseudomonadati</taxon>
        <taxon>Verrucomicrobiota</taxon>
        <taxon>Verrucomicrobiia</taxon>
        <taxon>Verrucomicrobiales</taxon>
        <taxon>Verrucomicrobiaceae</taxon>
        <taxon>Persicirhabdus</taxon>
    </lineage>
</organism>
<evidence type="ECO:0000313" key="2">
    <source>
        <dbReference type="Proteomes" id="UP000624703"/>
    </source>
</evidence>
<evidence type="ECO:0000313" key="1">
    <source>
        <dbReference type="EMBL" id="MBK1791207.1"/>
    </source>
</evidence>
<protein>
    <submittedName>
        <fullName evidence="1">Uncharacterized protein</fullName>
    </submittedName>
</protein>
<dbReference type="AlphaFoldDB" id="A0A8J7MD57"/>
<accession>A0A8J7MD57</accession>
<keyword evidence="2" id="KW-1185">Reference proteome</keyword>